<dbReference type="Gene3D" id="4.10.1080.10">
    <property type="entry name" value="TSP type-3 repeat"/>
    <property type="match status" value="1"/>
</dbReference>
<organism evidence="3 4">
    <name type="scientific">Salegentibacter agarivorans</name>
    <dbReference type="NCBI Taxonomy" id="345907"/>
    <lineage>
        <taxon>Bacteria</taxon>
        <taxon>Pseudomonadati</taxon>
        <taxon>Bacteroidota</taxon>
        <taxon>Flavobacteriia</taxon>
        <taxon>Flavobacteriales</taxon>
        <taxon>Flavobacteriaceae</taxon>
        <taxon>Salegentibacter</taxon>
    </lineage>
</organism>
<reference evidence="4" key="1">
    <citation type="submission" date="2016-10" db="EMBL/GenBank/DDBJ databases">
        <authorList>
            <person name="Varghese N."/>
            <person name="Submissions S."/>
        </authorList>
    </citation>
    <scope>NUCLEOTIDE SEQUENCE [LARGE SCALE GENOMIC DNA]</scope>
    <source>
        <strain evidence="4">DSM 23515</strain>
    </source>
</reference>
<gene>
    <name evidence="3" type="ORF">SAMN04488033_101281</name>
</gene>
<evidence type="ECO:0000256" key="2">
    <source>
        <dbReference type="SAM" id="SignalP"/>
    </source>
</evidence>
<dbReference type="PROSITE" id="PS51257">
    <property type="entry name" value="PROKAR_LIPOPROTEIN"/>
    <property type="match status" value="1"/>
</dbReference>
<feature type="signal peptide" evidence="2">
    <location>
        <begin position="1"/>
        <end position="23"/>
    </location>
</feature>
<dbReference type="RefSeq" id="WP_093302233.1">
    <property type="nucleotide sequence ID" value="NZ_FOOH01000001.1"/>
</dbReference>
<dbReference type="EMBL" id="FOOH01000001">
    <property type="protein sequence ID" value="SFF59888.1"/>
    <property type="molecule type" value="Genomic_DNA"/>
</dbReference>
<evidence type="ECO:0008006" key="5">
    <source>
        <dbReference type="Google" id="ProtNLM"/>
    </source>
</evidence>
<evidence type="ECO:0000313" key="4">
    <source>
        <dbReference type="Proteomes" id="UP000199116"/>
    </source>
</evidence>
<keyword evidence="4" id="KW-1185">Reference proteome</keyword>
<proteinExistence type="predicted"/>
<name>A0A1I2K0Q9_9FLAO</name>
<dbReference type="GO" id="GO:0007155">
    <property type="term" value="P:cell adhesion"/>
    <property type="evidence" value="ECO:0007669"/>
    <property type="project" value="InterPro"/>
</dbReference>
<feature type="chain" id="PRO_5011435615" description="Thrombospondin type 3 repeat-containing protein" evidence="2">
    <location>
        <begin position="24"/>
        <end position="543"/>
    </location>
</feature>
<dbReference type="GO" id="GO:0005509">
    <property type="term" value="F:calcium ion binding"/>
    <property type="evidence" value="ECO:0007669"/>
    <property type="project" value="InterPro"/>
</dbReference>
<evidence type="ECO:0000313" key="3">
    <source>
        <dbReference type="EMBL" id="SFF59888.1"/>
    </source>
</evidence>
<dbReference type="Pfam" id="PF02412">
    <property type="entry name" value="TSP_3"/>
    <property type="match status" value="2"/>
</dbReference>
<dbReference type="SUPFAM" id="SSF103647">
    <property type="entry name" value="TSP type-3 repeat"/>
    <property type="match status" value="1"/>
</dbReference>
<sequence length="543" mass="59389">MILLRKYLAIVAVFSLFFTSCTKDEEGTLINDPGSESFAELSLGANLNDFVNRAAVKQSIPDCSSDAPAYAHIELTHNAGTDLEGVINVNVPILSEDGSFFTDYDEDLKIPVANADDKTATVSVTTFLVYDGDPDDAGSTVIWAAPATTSEYGAFVNQGLPYNFPIRAGSKKYVDIEVLCFDDREVNLYGYQFFDLVPEVLHEVCIFANYCDDDGRHYTANYSLEVIYIGGDEDKTLYTSMDLPEDSYGFDEDTGDYYADPFCFAVPAPMFDETSTTEYIRIIATLSNWEGNYPTPAEEEIVLNLTWSQIMESVREDGTIDYFHILFCDDDDPGNGNGEECDPQDPAADCDNDTIPNGQDNCPATPNTDQADLDEDGIGDVCDSDIDGDDILNENENPGCVRDPDPTCGDSVAECPTLPSAGDCERVYVAGTDVTDLTEWIAITDSEPLPIFIGNNTTVALGLISFDADGDMLLINTNTSFYLKDYRLEIVDELGDAITCVYEDDLTAPEDTNEADVDVEVAGDFSGTVYVRFSANVCSRSDT</sequence>
<dbReference type="InterPro" id="IPR003367">
    <property type="entry name" value="Thrombospondin_3-like_rpt"/>
</dbReference>
<accession>A0A1I2K0Q9</accession>
<evidence type="ECO:0000256" key="1">
    <source>
        <dbReference type="ARBA" id="ARBA00022729"/>
    </source>
</evidence>
<keyword evidence="1 2" id="KW-0732">Signal</keyword>
<protein>
    <recommendedName>
        <fullName evidence="5">Thrombospondin type 3 repeat-containing protein</fullName>
    </recommendedName>
</protein>
<dbReference type="InterPro" id="IPR028974">
    <property type="entry name" value="TSP_type-3_rpt"/>
</dbReference>
<dbReference type="Proteomes" id="UP000199116">
    <property type="component" value="Unassembled WGS sequence"/>
</dbReference>
<dbReference type="AlphaFoldDB" id="A0A1I2K0Q9"/>